<proteinExistence type="predicted"/>
<accession>A0A9N9MZ94</accession>
<name>A0A9N9MZ94_9CUCU</name>
<dbReference type="AlphaFoldDB" id="A0A9N9MZ94"/>
<sequence>MIELVNFCDNYLIDDSKTNFICNCYYGNDFINRKFIRFFYPVIFSLPSYLSASKLRFLTFQMGLFIHETNSFTINFLFSIVNP</sequence>
<organism evidence="1 2">
    <name type="scientific">Ceutorhynchus assimilis</name>
    <name type="common">cabbage seed weevil</name>
    <dbReference type="NCBI Taxonomy" id="467358"/>
    <lineage>
        <taxon>Eukaryota</taxon>
        <taxon>Metazoa</taxon>
        <taxon>Ecdysozoa</taxon>
        <taxon>Arthropoda</taxon>
        <taxon>Hexapoda</taxon>
        <taxon>Insecta</taxon>
        <taxon>Pterygota</taxon>
        <taxon>Neoptera</taxon>
        <taxon>Endopterygota</taxon>
        <taxon>Coleoptera</taxon>
        <taxon>Polyphaga</taxon>
        <taxon>Cucujiformia</taxon>
        <taxon>Curculionidae</taxon>
        <taxon>Ceutorhynchinae</taxon>
        <taxon>Ceutorhynchus</taxon>
    </lineage>
</organism>
<dbReference type="Proteomes" id="UP001152799">
    <property type="component" value="Chromosome 9"/>
</dbReference>
<reference evidence="1" key="1">
    <citation type="submission" date="2022-01" db="EMBL/GenBank/DDBJ databases">
        <authorList>
            <person name="King R."/>
        </authorList>
    </citation>
    <scope>NUCLEOTIDE SEQUENCE</scope>
</reference>
<dbReference type="EMBL" id="OU892285">
    <property type="protein sequence ID" value="CAG9773390.1"/>
    <property type="molecule type" value="Genomic_DNA"/>
</dbReference>
<evidence type="ECO:0000313" key="1">
    <source>
        <dbReference type="EMBL" id="CAG9773390.1"/>
    </source>
</evidence>
<keyword evidence="2" id="KW-1185">Reference proteome</keyword>
<protein>
    <submittedName>
        <fullName evidence="1">Uncharacterized protein</fullName>
    </submittedName>
</protein>
<evidence type="ECO:0000313" key="2">
    <source>
        <dbReference type="Proteomes" id="UP001152799"/>
    </source>
</evidence>
<gene>
    <name evidence="1" type="ORF">CEUTPL_LOCUS13781</name>
</gene>